<gene>
    <name evidence="6" type="ORF">PG996_007235</name>
</gene>
<dbReference type="SMART" id="SM00248">
    <property type="entry name" value="ANK"/>
    <property type="match status" value="23"/>
</dbReference>
<keyword evidence="7" id="KW-1185">Reference proteome</keyword>
<keyword evidence="2 3" id="KW-0040">ANK repeat</keyword>
<feature type="repeat" description="ANK" evidence="3">
    <location>
        <begin position="1612"/>
        <end position="1650"/>
    </location>
</feature>
<dbReference type="SUPFAM" id="SSF52540">
    <property type="entry name" value="P-loop containing nucleoside triphosphate hydrolases"/>
    <property type="match status" value="1"/>
</dbReference>
<feature type="repeat" description="ANK" evidence="3">
    <location>
        <begin position="611"/>
        <end position="643"/>
    </location>
</feature>
<feature type="region of interest" description="Disordered" evidence="4">
    <location>
        <begin position="1968"/>
        <end position="1994"/>
    </location>
</feature>
<proteinExistence type="predicted"/>
<evidence type="ECO:0000259" key="5">
    <source>
        <dbReference type="PROSITE" id="PS50837"/>
    </source>
</evidence>
<evidence type="ECO:0000256" key="1">
    <source>
        <dbReference type="ARBA" id="ARBA00022737"/>
    </source>
</evidence>
<dbReference type="InterPro" id="IPR056884">
    <property type="entry name" value="NPHP3-like_N"/>
</dbReference>
<evidence type="ECO:0000313" key="7">
    <source>
        <dbReference type="Proteomes" id="UP001446871"/>
    </source>
</evidence>
<feature type="domain" description="NACHT" evidence="5">
    <location>
        <begin position="90"/>
        <end position="230"/>
    </location>
</feature>
<keyword evidence="1" id="KW-0677">Repeat</keyword>
<dbReference type="EMBL" id="JAQQWM010000004">
    <property type="protein sequence ID" value="KAK8068123.1"/>
    <property type="molecule type" value="Genomic_DNA"/>
</dbReference>
<dbReference type="PROSITE" id="PS50837">
    <property type="entry name" value="NACHT"/>
    <property type="match status" value="1"/>
</dbReference>
<protein>
    <recommendedName>
        <fullName evidence="5">NACHT domain-containing protein</fullName>
    </recommendedName>
</protein>
<feature type="repeat" description="ANK" evidence="3">
    <location>
        <begin position="644"/>
        <end position="676"/>
    </location>
</feature>
<comment type="caution">
    <text evidence="6">The sequence shown here is derived from an EMBL/GenBank/DDBJ whole genome shotgun (WGS) entry which is preliminary data.</text>
</comment>
<dbReference type="Proteomes" id="UP001446871">
    <property type="component" value="Unassembled WGS sequence"/>
</dbReference>
<dbReference type="Gene3D" id="3.40.50.300">
    <property type="entry name" value="P-loop containing nucleotide triphosphate hydrolases"/>
    <property type="match status" value="1"/>
</dbReference>
<evidence type="ECO:0000313" key="6">
    <source>
        <dbReference type="EMBL" id="KAK8068123.1"/>
    </source>
</evidence>
<dbReference type="InterPro" id="IPR002110">
    <property type="entry name" value="Ankyrin_rpt"/>
</dbReference>
<dbReference type="PANTHER" id="PTHR24198">
    <property type="entry name" value="ANKYRIN REPEAT AND PROTEIN KINASE DOMAIN-CONTAINING PROTEIN"/>
    <property type="match status" value="1"/>
</dbReference>
<sequence length="2119" mass="233798">MESQGRNIADAFDMDDFEVVARDAAPLQPLSSKPSLAERRAAIQKWLQPTEYLSPGNELMKHVYSHVSGTGSWLRDAPAFQTWSGLAEPSCLAIKGVAGSGKSVFAASTIRQLQQSEPDTPILFFFFRQIVEKNHSAKYLVRDFASQLIPWSDALLGKLEALSESSGVDGSEHEALWNALVEAICCTKKVYCVVDALDEMDDEDFDVISRLCSIGNQHDSKARVLLTCRPIPKIQDALRELVVSQLKLDPSLIYPDVAKYVSVSMAALEHTLSPEKQDLVKQTICERAQGLFLHARLMTDNLTGGLQTGQISEKTLPDSLERLPRNLTEVYDGMLLEHAKRSGVSREEQARILMCVTHSTRPLRLIELGSLVARMTGTDDLKEGKILVKASCGRLLEMLEDETVSIIHHSFTEFLHDETRGPSPLAFPVLDARSAHAMLAELSLQYLDACPLLDITLDDPYKPRRRSDAWSGSENDICGRDLDASIDHDHEDKYYEIMHNKIKQRQSLLEDMTLNQPLMTYAARNLFYHIGKAGCDDGRLFAALDAYLVPEKPAFAILMMMTVRGMGLYGRRSRPCKSFTTMHLSASEGMTQYFRHISQVAGAKLDQPDGGGRTPLSYASETGSLDIVGHLLEQGANPESDDCEGLTPLHYASSAGQAEVSKLLLEAGANPLFSEKRSGRYSRGETPLHYACQNGARNLIGIFLRFVPTSEANKCFHSASGVEAVETILEMGNVDVDSMFRGETRLFGAVMDFDYKLMEILLARGADPNKRCIDSFNRADDCTDGYNAADHPDESNEAITLTIDAPDGPTPMHVLAGFSGRRNLYNDDMVEEARQCLTLLLKHGGEINMKAGRASQTPLHYAVLGSHELEFIWNKDSTDRREVLPDMLLRAGADANARNVRGETPLHCASPGSPALVDVLVRNGADIDAVEENGYTPLLKLMSPTVSWYSELDLGIFERLVHHGADVDKATNKGDTVLHMVMMNLKRYAAYDLPFLLSLIRAGGSLSKKNNDGLVPLLTYGAQGSRYIDPSSTTDVAAILKAFVGEGMDINARDDSGENVLWKVMGSFDECDALVALLKRFIGLGADPKWCRHDGTNLLHAAVGHSSGMGCIRFLASCGIDPATPDHEGSSLVHLALCAMRDDYIDEKMEYVHSLVELGASPTARNGNGQSVLHLASAGCIDGFNQERGREHWIDFVLNTPLFACNNVNEQDNEGATAINYAAFHSEKNVARLLKAGADPTLLTNQGMSPLHVACIARQAGTVGLLLSEYRKRNILDQHSNLKTTCPRQRSPLHYACRSGHPESVRYLLKNGADPSLCDVAGYTPLHTLAESPMEQKLWEAAESERRQRVLDRKATVSLHGDLRPNLPYYLVHGNKAAHIIVGLLDEAGADLNAEANNRGSSITPMDIAIEGGLETMVVELLRRGVAPRQGLGVQLTHEENIEKTVKELVSITDPKEITEAILAQLENGNIDAVGQYFRSSSDLTVVHGPLHDNANFHLSVYQGYTGLIEQFKEEVYKIDYSSRTEETAYRGTLLAAACEWSDPNLHGIKTLVEIVGVDVNAVSSHGDCSCGCHSEKMTALHILAKGSHFWQIEALEYLLKQGADISALNSKGQTPLLAAISTSRHDGFWKEHTIQILLEHGSDPNTADSQGVTCLEHADNSEAAQLMFQYDAVLLQSPNALSCAVQRRDAPLVEVLLENGADSCKMTGDKYILHEVAQRESIRVHGEAFRKESQLSIIGLLLNYGASPFLSYRDGTTVLQAVIEEHEFASPFFELETLDIGRRGRDERTLLISACIPSAKRYYYIYDYETEWAYWEAAFLALERGADPNASDAAGRTALHWLCTLKQMFDDDHSRLFATLINAGPSVVHLHDKAGATPLHLALQSFQISAIYTLIDHGAAFEESNPQGDTALHHCARHMIGRNSVVSQASELFLLLLQRGIDINSRNQRGETPLHAFMASGWERESEYGTRRPRRRRESEEDEESEAEVEDDPIVTHTDAAVLAIFRNAGADWHCVDNEEGLSLLHVVASSNADGFDGRCFYRRGGPLSELAAAFEMLRRDFGLDPRLEDKRLRTPVDLAVARERWDIVDLFAEGRGLRSGRRGFRGSGSVERVWLDG</sequence>
<evidence type="ECO:0000256" key="2">
    <source>
        <dbReference type="ARBA" id="ARBA00023043"/>
    </source>
</evidence>
<reference evidence="6 7" key="1">
    <citation type="submission" date="2023-01" db="EMBL/GenBank/DDBJ databases">
        <title>Analysis of 21 Apiospora genomes using comparative genomics revels a genus with tremendous synthesis potential of carbohydrate active enzymes and secondary metabolites.</title>
        <authorList>
            <person name="Sorensen T."/>
        </authorList>
    </citation>
    <scope>NUCLEOTIDE SEQUENCE [LARGE SCALE GENOMIC DNA]</scope>
    <source>
        <strain evidence="6 7">CBS 83171</strain>
    </source>
</reference>
<name>A0ABR1VAC7_9PEZI</name>
<dbReference type="Pfam" id="PF00023">
    <property type="entry name" value="Ank"/>
    <property type="match status" value="1"/>
</dbReference>
<dbReference type="Pfam" id="PF13857">
    <property type="entry name" value="Ank_5"/>
    <property type="match status" value="1"/>
</dbReference>
<dbReference type="Gene3D" id="1.25.40.20">
    <property type="entry name" value="Ankyrin repeat-containing domain"/>
    <property type="match status" value="8"/>
</dbReference>
<dbReference type="InterPro" id="IPR027417">
    <property type="entry name" value="P-loop_NTPase"/>
</dbReference>
<dbReference type="InterPro" id="IPR036770">
    <property type="entry name" value="Ankyrin_rpt-contain_sf"/>
</dbReference>
<evidence type="ECO:0000256" key="4">
    <source>
        <dbReference type="SAM" id="MobiDB-lite"/>
    </source>
</evidence>
<dbReference type="PROSITE" id="PS50297">
    <property type="entry name" value="ANK_REP_REGION"/>
    <property type="match status" value="6"/>
</dbReference>
<feature type="repeat" description="ANK" evidence="3">
    <location>
        <begin position="683"/>
        <end position="705"/>
    </location>
</feature>
<accession>A0ABR1VAC7</accession>
<dbReference type="Pfam" id="PF12796">
    <property type="entry name" value="Ank_2"/>
    <property type="match status" value="3"/>
</dbReference>
<dbReference type="Pfam" id="PF24883">
    <property type="entry name" value="NPHP3_N"/>
    <property type="match status" value="1"/>
</dbReference>
<feature type="compositionally biased region" description="Acidic residues" evidence="4">
    <location>
        <begin position="1981"/>
        <end position="1994"/>
    </location>
</feature>
<dbReference type="InterPro" id="IPR007111">
    <property type="entry name" value="NACHT_NTPase"/>
</dbReference>
<dbReference type="SUPFAM" id="SSF48403">
    <property type="entry name" value="Ankyrin repeat"/>
    <property type="match status" value="6"/>
</dbReference>
<feature type="repeat" description="ANK" evidence="3">
    <location>
        <begin position="901"/>
        <end position="932"/>
    </location>
</feature>
<organism evidence="6 7">
    <name type="scientific">Apiospora saccharicola</name>
    <dbReference type="NCBI Taxonomy" id="335842"/>
    <lineage>
        <taxon>Eukaryota</taxon>
        <taxon>Fungi</taxon>
        <taxon>Dikarya</taxon>
        <taxon>Ascomycota</taxon>
        <taxon>Pezizomycotina</taxon>
        <taxon>Sordariomycetes</taxon>
        <taxon>Xylariomycetidae</taxon>
        <taxon>Amphisphaeriales</taxon>
        <taxon>Apiosporaceae</taxon>
        <taxon>Apiospora</taxon>
    </lineage>
</organism>
<feature type="repeat" description="ANK" evidence="3">
    <location>
        <begin position="1576"/>
        <end position="1611"/>
    </location>
</feature>
<dbReference type="PRINTS" id="PR01415">
    <property type="entry name" value="ANKYRIN"/>
</dbReference>
<feature type="repeat" description="ANK" evidence="3">
    <location>
        <begin position="1875"/>
        <end position="1907"/>
    </location>
</feature>
<dbReference type="PROSITE" id="PS50088">
    <property type="entry name" value="ANK_REPEAT"/>
    <property type="match status" value="8"/>
</dbReference>
<evidence type="ECO:0000256" key="3">
    <source>
        <dbReference type="PROSITE-ProRule" id="PRU00023"/>
    </source>
</evidence>
<feature type="repeat" description="ANK" evidence="3">
    <location>
        <begin position="1288"/>
        <end position="1320"/>
    </location>
</feature>
<dbReference type="PANTHER" id="PTHR24198:SF165">
    <property type="entry name" value="ANKYRIN REPEAT-CONTAINING PROTEIN-RELATED"/>
    <property type="match status" value="1"/>
</dbReference>